<evidence type="ECO:0000256" key="1">
    <source>
        <dbReference type="ARBA" id="ARBA00022630"/>
    </source>
</evidence>
<proteinExistence type="predicted"/>
<dbReference type="SUPFAM" id="SSF51905">
    <property type="entry name" value="FAD/NAD(P)-binding domain"/>
    <property type="match status" value="1"/>
</dbReference>
<comment type="caution">
    <text evidence="5">The sequence shown here is derived from an EMBL/GenBank/DDBJ whole genome shotgun (WGS) entry which is preliminary data.</text>
</comment>
<evidence type="ECO:0000259" key="4">
    <source>
        <dbReference type="Pfam" id="PF21688"/>
    </source>
</evidence>
<dbReference type="GO" id="GO:0016491">
    <property type="term" value="F:oxidoreductase activity"/>
    <property type="evidence" value="ECO:0007669"/>
    <property type="project" value="UniProtKB-KW"/>
</dbReference>
<name>A0A660S8E9_UNCT6</name>
<dbReference type="Gene3D" id="3.50.50.60">
    <property type="entry name" value="FAD/NAD(P)-binding domain"/>
    <property type="match status" value="2"/>
</dbReference>
<accession>A0A660S8E9</accession>
<dbReference type="PANTHER" id="PTHR43106">
    <property type="entry name" value="DEHYDROGENASE-RELATED"/>
    <property type="match status" value="1"/>
</dbReference>
<dbReference type="InterPro" id="IPR036188">
    <property type="entry name" value="FAD/NAD-bd_sf"/>
</dbReference>
<dbReference type="InterPro" id="IPR049516">
    <property type="entry name" value="FAD-depend_C"/>
</dbReference>
<dbReference type="InterPro" id="IPR003953">
    <property type="entry name" value="FAD-dep_OxRdtase_2_FAD-bd"/>
</dbReference>
<dbReference type="Pfam" id="PF21688">
    <property type="entry name" value="FAD-depend_C"/>
    <property type="match status" value="1"/>
</dbReference>
<protein>
    <submittedName>
        <fullName evidence="5">FAD-dependent oxidoreductase</fullName>
    </submittedName>
</protein>
<evidence type="ECO:0000259" key="3">
    <source>
        <dbReference type="Pfam" id="PF00890"/>
    </source>
</evidence>
<keyword evidence="1" id="KW-0285">Flavoprotein</keyword>
<gene>
    <name evidence="5" type="ORF">DRP44_04315</name>
</gene>
<dbReference type="EMBL" id="QNBC01000046">
    <property type="protein sequence ID" value="RKX66356.1"/>
    <property type="molecule type" value="Genomic_DNA"/>
</dbReference>
<evidence type="ECO:0000256" key="2">
    <source>
        <dbReference type="ARBA" id="ARBA00023002"/>
    </source>
</evidence>
<dbReference type="AlphaFoldDB" id="A0A660S8E9"/>
<evidence type="ECO:0000313" key="5">
    <source>
        <dbReference type="EMBL" id="RKX66356.1"/>
    </source>
</evidence>
<dbReference type="PIRSF" id="PIRSF038984">
    <property type="entry name" value="FAD_binding_protein"/>
    <property type="match status" value="1"/>
</dbReference>
<dbReference type="Pfam" id="PF00890">
    <property type="entry name" value="FAD_binding_2"/>
    <property type="match status" value="1"/>
</dbReference>
<dbReference type="InterPro" id="IPR028348">
    <property type="entry name" value="FAD-binding_protein"/>
</dbReference>
<evidence type="ECO:0000313" key="6">
    <source>
        <dbReference type="Proteomes" id="UP000282321"/>
    </source>
</evidence>
<sequence length="463" mass="51434">MKKRNYDVIIVGAGPAGLFAAYEFSKTGKRILIIDKGKDIEERKCPILEGKVKECIDCKPCGIMSGIGGAGLFSDGKLNFIPKLGKTDLTEFMRYDEAVELIDYTEKIFNDFGMDGKVYPSDMKRAKEIRGKSRRMGVDLLLIRQKHLGSDKLPNYIARIVRYLVEHNTDFLTGTEVKDFIVVDGVMRGVITDKGNIYSDFTIAAPGRIGAEWLANIVKRYNIGTKQRGIEVGVRVEVPSVVTAPITNVIYDPTFFIYTETYDDLIRTFCTNRNGYVARENYADFACVNGYANKGEKSENTNFAFISKVVLTHPVTDTYAYGLSIGRLSSTIGGQKPIIQRFTDLKRGRRSTWDRINKSYVKPTFLDVTPGDISMALPHRIVMNVVEGLEKLDNVMPGVASNETLIYAPEIKFFSVQIETTNHFETAIRNFFVAGDGAGVSGNIVGAAATGIYAARGVMEKEL</sequence>
<feature type="domain" description="FAD-dependent oxidoreductase 2 FAD-binding" evidence="3">
    <location>
        <begin position="7"/>
        <end position="38"/>
    </location>
</feature>
<dbReference type="Proteomes" id="UP000282321">
    <property type="component" value="Unassembled WGS sequence"/>
</dbReference>
<reference evidence="5 6" key="1">
    <citation type="submission" date="2018-06" db="EMBL/GenBank/DDBJ databases">
        <title>Extensive metabolic versatility and redundancy in microbially diverse, dynamic hydrothermal sediments.</title>
        <authorList>
            <person name="Dombrowski N."/>
            <person name="Teske A."/>
            <person name="Baker B.J."/>
        </authorList>
    </citation>
    <scope>NUCLEOTIDE SEQUENCE [LARGE SCALE GENOMIC DNA]</scope>
    <source>
        <strain evidence="5">B35_G9</strain>
    </source>
</reference>
<keyword evidence="2" id="KW-0560">Oxidoreductase</keyword>
<feature type="domain" description="FAD-dependent protein C-terminal" evidence="4">
    <location>
        <begin position="267"/>
        <end position="410"/>
    </location>
</feature>
<organism evidence="5 6">
    <name type="scientific">candidate division TA06 bacterium</name>
    <dbReference type="NCBI Taxonomy" id="2250710"/>
    <lineage>
        <taxon>Bacteria</taxon>
        <taxon>Bacteria division TA06</taxon>
    </lineage>
</organism>
<dbReference type="PANTHER" id="PTHR43106:SF1">
    <property type="entry name" value="DEHYDROGENASE-RELATED"/>
    <property type="match status" value="1"/>
</dbReference>
<dbReference type="PRINTS" id="PR00368">
    <property type="entry name" value="FADPNR"/>
</dbReference>